<keyword evidence="2" id="KW-0732">Signal</keyword>
<feature type="region of interest" description="Disordered" evidence="1">
    <location>
        <begin position="128"/>
        <end position="150"/>
    </location>
</feature>
<accession>A0ABP7H1A2</accession>
<organism evidence="3 4">
    <name type="scientific">Corallibacter vietnamensis</name>
    <dbReference type="NCBI Taxonomy" id="904130"/>
    <lineage>
        <taxon>Bacteria</taxon>
        <taxon>Pseudomonadati</taxon>
        <taxon>Bacteroidota</taxon>
        <taxon>Flavobacteriia</taxon>
        <taxon>Flavobacteriales</taxon>
        <taxon>Flavobacteriaceae</taxon>
        <taxon>Corallibacter</taxon>
    </lineage>
</organism>
<feature type="compositionally biased region" description="Basic residues" evidence="1">
    <location>
        <begin position="135"/>
        <end position="150"/>
    </location>
</feature>
<keyword evidence="4" id="KW-1185">Reference proteome</keyword>
<feature type="region of interest" description="Disordered" evidence="1">
    <location>
        <begin position="75"/>
        <end position="95"/>
    </location>
</feature>
<evidence type="ECO:0000313" key="4">
    <source>
        <dbReference type="Proteomes" id="UP001501456"/>
    </source>
</evidence>
<comment type="caution">
    <text evidence="3">The sequence shown here is derived from an EMBL/GenBank/DDBJ whole genome shotgun (WGS) entry which is preliminary data.</text>
</comment>
<evidence type="ECO:0000256" key="1">
    <source>
        <dbReference type="SAM" id="MobiDB-lite"/>
    </source>
</evidence>
<name>A0ABP7H1A2_9FLAO</name>
<dbReference type="RefSeq" id="WP_344728424.1">
    <property type="nucleotide sequence ID" value="NZ_BAABBI010000001.1"/>
</dbReference>
<evidence type="ECO:0008006" key="5">
    <source>
        <dbReference type="Google" id="ProtNLM"/>
    </source>
</evidence>
<evidence type="ECO:0000256" key="2">
    <source>
        <dbReference type="SAM" id="SignalP"/>
    </source>
</evidence>
<feature type="chain" id="PRO_5046767441" description="DUF4890 domain-containing protein" evidence="2">
    <location>
        <begin position="19"/>
        <end position="150"/>
    </location>
</feature>
<gene>
    <name evidence="3" type="ORF">GCM10022271_12470</name>
</gene>
<evidence type="ECO:0000313" key="3">
    <source>
        <dbReference type="EMBL" id="GAA3781680.1"/>
    </source>
</evidence>
<dbReference type="Proteomes" id="UP001501456">
    <property type="component" value="Unassembled WGS sequence"/>
</dbReference>
<sequence>MKKLVIIALAFVSVQAMAQDRKHKKGDRQDKMAQYTPEQIAELQTKQMTLELDLSDAQQKDVQKINLENAQLRKQAMDKRREMKENNAERPSKEAMLKYKNDKLDQQIATKRKMKDILNEEQYSKWEKSLEKRSMYKRKGQRKMARKELN</sequence>
<reference evidence="4" key="1">
    <citation type="journal article" date="2019" name="Int. J. Syst. Evol. Microbiol.">
        <title>The Global Catalogue of Microorganisms (GCM) 10K type strain sequencing project: providing services to taxonomists for standard genome sequencing and annotation.</title>
        <authorList>
            <consortium name="The Broad Institute Genomics Platform"/>
            <consortium name="The Broad Institute Genome Sequencing Center for Infectious Disease"/>
            <person name="Wu L."/>
            <person name="Ma J."/>
        </authorList>
    </citation>
    <scope>NUCLEOTIDE SEQUENCE [LARGE SCALE GENOMIC DNA]</scope>
    <source>
        <strain evidence="4">JCM 17525</strain>
    </source>
</reference>
<dbReference type="EMBL" id="BAABBI010000001">
    <property type="protein sequence ID" value="GAA3781680.1"/>
    <property type="molecule type" value="Genomic_DNA"/>
</dbReference>
<feature type="signal peptide" evidence="2">
    <location>
        <begin position="1"/>
        <end position="18"/>
    </location>
</feature>
<protein>
    <recommendedName>
        <fullName evidence="5">DUF4890 domain-containing protein</fullName>
    </recommendedName>
</protein>
<proteinExistence type="predicted"/>